<dbReference type="EMBL" id="JBFOLK010000012">
    <property type="protein sequence ID" value="KAL2472190.1"/>
    <property type="molecule type" value="Genomic_DNA"/>
</dbReference>
<evidence type="ECO:0000256" key="2">
    <source>
        <dbReference type="ARBA" id="ARBA00022528"/>
    </source>
</evidence>
<protein>
    <recommendedName>
        <fullName evidence="6">Retrotransposon gag domain-containing protein</fullName>
    </recommendedName>
</protein>
<name>A0ABD1Q7L7_9LAMI</name>
<keyword evidence="5" id="KW-1185">Reference proteome</keyword>
<keyword evidence="3" id="KW-0934">Plastid</keyword>
<dbReference type="PANTHER" id="PTHR33926:SF1">
    <property type="entry name" value="PROTEIN TIC 22-LIKE, CHLOROPLASTIC"/>
    <property type="match status" value="1"/>
</dbReference>
<evidence type="ECO:0000313" key="4">
    <source>
        <dbReference type="EMBL" id="KAL2472190.1"/>
    </source>
</evidence>
<evidence type="ECO:0000256" key="1">
    <source>
        <dbReference type="ARBA" id="ARBA00004229"/>
    </source>
</evidence>
<proteinExistence type="predicted"/>
<dbReference type="PANTHER" id="PTHR33926">
    <property type="entry name" value="PROTEIN TIC 22, CHLOROPLASTIC"/>
    <property type="match status" value="1"/>
</dbReference>
<sequence>MNWWKPKQSAVQQPPNNGGIHEAFQTLQSHVSSFLHKPQNLFFNGFPTAPPPFWDAFKKVLYPEEVVYRTRLKLRELKHIGTIKDYVIEFTTLMLQIPRMSDDDRLKLTYELQYWAKQEFNLFNSKGRKNLAMSDEEIVKHFCKVPVYYSRFSDDDEVNLMISYKDTMKSFIGFFFSKADAMALVDTPSEFGIPYADSEPLDVAIDYNMANALVKFIPEASEVKNALQVKKKAGLPHKNFSGVPVFESRNMSICQDYLSLTSEGCLDRKRLVFFKKDDLEKSLAKARAASHDQGSNLIDTETHIEVAALEDIIQAMKDDSTSEWNNVFFAYPGEDIRTGPTSLKSKKGRRRPFTSSISNISKIEEMENATI</sequence>
<evidence type="ECO:0000313" key="5">
    <source>
        <dbReference type="Proteomes" id="UP001604336"/>
    </source>
</evidence>
<comment type="subcellular location">
    <subcellularLocation>
        <location evidence="1">Plastid</location>
        <location evidence="1">Chloroplast</location>
    </subcellularLocation>
</comment>
<organism evidence="4 5">
    <name type="scientific">Abeliophyllum distichum</name>
    <dbReference type="NCBI Taxonomy" id="126358"/>
    <lineage>
        <taxon>Eukaryota</taxon>
        <taxon>Viridiplantae</taxon>
        <taxon>Streptophyta</taxon>
        <taxon>Embryophyta</taxon>
        <taxon>Tracheophyta</taxon>
        <taxon>Spermatophyta</taxon>
        <taxon>Magnoliopsida</taxon>
        <taxon>eudicotyledons</taxon>
        <taxon>Gunneridae</taxon>
        <taxon>Pentapetalae</taxon>
        <taxon>asterids</taxon>
        <taxon>lamiids</taxon>
        <taxon>Lamiales</taxon>
        <taxon>Oleaceae</taxon>
        <taxon>Forsythieae</taxon>
        <taxon>Abeliophyllum</taxon>
    </lineage>
</organism>
<reference evidence="5" key="1">
    <citation type="submission" date="2024-07" db="EMBL/GenBank/DDBJ databases">
        <title>Two chromosome-level genome assemblies of Korean endemic species Abeliophyllum distichum and Forsythia ovata (Oleaceae).</title>
        <authorList>
            <person name="Jang H."/>
        </authorList>
    </citation>
    <scope>NUCLEOTIDE SEQUENCE [LARGE SCALE GENOMIC DNA]</scope>
</reference>
<dbReference type="Proteomes" id="UP001604336">
    <property type="component" value="Unassembled WGS sequence"/>
</dbReference>
<dbReference type="InterPro" id="IPR007378">
    <property type="entry name" value="Tic22-like"/>
</dbReference>
<dbReference type="GO" id="GO:0009507">
    <property type="term" value="C:chloroplast"/>
    <property type="evidence" value="ECO:0007669"/>
    <property type="project" value="UniProtKB-SubCell"/>
</dbReference>
<evidence type="ECO:0008006" key="6">
    <source>
        <dbReference type="Google" id="ProtNLM"/>
    </source>
</evidence>
<gene>
    <name evidence="4" type="ORF">Adt_40326</name>
</gene>
<evidence type="ECO:0000256" key="3">
    <source>
        <dbReference type="ARBA" id="ARBA00022640"/>
    </source>
</evidence>
<dbReference type="Pfam" id="PF04278">
    <property type="entry name" value="Tic22"/>
    <property type="match status" value="1"/>
</dbReference>
<dbReference type="AlphaFoldDB" id="A0ABD1Q7L7"/>
<accession>A0ABD1Q7L7</accession>
<comment type="caution">
    <text evidence="4">The sequence shown here is derived from an EMBL/GenBank/DDBJ whole genome shotgun (WGS) entry which is preliminary data.</text>
</comment>
<keyword evidence="2" id="KW-0150">Chloroplast</keyword>